<evidence type="ECO:0000256" key="5">
    <source>
        <dbReference type="ARBA" id="ARBA00022833"/>
    </source>
</evidence>
<sequence length="177" mass="19620">VSERKRPERGDYYMGIAMAVRARADCFGNRVGAILVLDDRIISTGYNGTPASMTNCTEGGCSRCSQRDRYTSGRAYDICICVHAEQNTLLAAARFGIATEGAALYSTMRPCFGCTKELLQANIFTIHYLHDWQYPDAEMQQTYEHLQAQFSGGVHVVDVADEDATWAVSRLREKSSG</sequence>
<evidence type="ECO:0000256" key="3">
    <source>
        <dbReference type="ARBA" id="ARBA00022723"/>
    </source>
</evidence>
<dbReference type="InterPro" id="IPR035105">
    <property type="entry name" value="Deoxycytidylate_deaminase_dom"/>
</dbReference>
<accession>A0A382DLJ6</accession>
<dbReference type="InterPro" id="IPR016192">
    <property type="entry name" value="APOBEC/CMP_deaminase_Zn-bd"/>
</dbReference>
<dbReference type="GO" id="GO:0005737">
    <property type="term" value="C:cytoplasm"/>
    <property type="evidence" value="ECO:0007669"/>
    <property type="project" value="TreeGrafter"/>
</dbReference>
<dbReference type="EMBL" id="UINC01039670">
    <property type="protein sequence ID" value="SVB38487.1"/>
    <property type="molecule type" value="Genomic_DNA"/>
</dbReference>
<keyword evidence="5" id="KW-0862">Zinc</keyword>
<dbReference type="AlphaFoldDB" id="A0A382DLJ6"/>
<dbReference type="PANTHER" id="PTHR11086:SF18">
    <property type="entry name" value="DEOXYCYTIDYLATE DEAMINASE"/>
    <property type="match status" value="1"/>
</dbReference>
<proteinExistence type="inferred from homology"/>
<evidence type="ECO:0000313" key="7">
    <source>
        <dbReference type="EMBL" id="SVB38487.1"/>
    </source>
</evidence>
<dbReference type="PROSITE" id="PS00903">
    <property type="entry name" value="CYT_DCMP_DEAMINASES_1"/>
    <property type="match status" value="1"/>
</dbReference>
<dbReference type="InterPro" id="IPR016193">
    <property type="entry name" value="Cytidine_deaminase-like"/>
</dbReference>
<dbReference type="CDD" id="cd01286">
    <property type="entry name" value="deoxycytidylate_deaminase"/>
    <property type="match status" value="1"/>
</dbReference>
<evidence type="ECO:0000256" key="1">
    <source>
        <dbReference type="ARBA" id="ARBA00001947"/>
    </source>
</evidence>
<feature type="domain" description="CMP/dCMP-type deaminase" evidence="6">
    <location>
        <begin position="8"/>
        <end position="154"/>
    </location>
</feature>
<dbReference type="InterPro" id="IPR015517">
    <property type="entry name" value="dCMP_deaminase-rel"/>
</dbReference>
<reference evidence="7" key="1">
    <citation type="submission" date="2018-05" db="EMBL/GenBank/DDBJ databases">
        <authorList>
            <person name="Lanie J.A."/>
            <person name="Ng W.-L."/>
            <person name="Kazmierczak K.M."/>
            <person name="Andrzejewski T.M."/>
            <person name="Davidsen T.M."/>
            <person name="Wayne K.J."/>
            <person name="Tettelin H."/>
            <person name="Glass J.I."/>
            <person name="Rusch D."/>
            <person name="Podicherti R."/>
            <person name="Tsui H.-C.T."/>
            <person name="Winkler M.E."/>
        </authorList>
    </citation>
    <scope>NUCLEOTIDE SEQUENCE</scope>
</reference>
<keyword evidence="4" id="KW-0378">Hydrolase</keyword>
<name>A0A382DLJ6_9ZZZZ</name>
<gene>
    <name evidence="7" type="ORF">METZ01_LOCUS191341</name>
</gene>
<evidence type="ECO:0000256" key="2">
    <source>
        <dbReference type="ARBA" id="ARBA00006576"/>
    </source>
</evidence>
<dbReference type="PANTHER" id="PTHR11086">
    <property type="entry name" value="DEOXYCYTIDYLATE DEAMINASE-RELATED"/>
    <property type="match status" value="1"/>
</dbReference>
<dbReference type="SUPFAM" id="SSF53927">
    <property type="entry name" value="Cytidine deaminase-like"/>
    <property type="match status" value="1"/>
</dbReference>
<dbReference type="GO" id="GO:0008270">
    <property type="term" value="F:zinc ion binding"/>
    <property type="evidence" value="ECO:0007669"/>
    <property type="project" value="InterPro"/>
</dbReference>
<protein>
    <recommendedName>
        <fullName evidence="6">CMP/dCMP-type deaminase domain-containing protein</fullName>
    </recommendedName>
</protein>
<feature type="non-terminal residue" evidence="7">
    <location>
        <position position="1"/>
    </location>
</feature>
<dbReference type="InterPro" id="IPR002125">
    <property type="entry name" value="CMP_dCMP_dom"/>
</dbReference>
<comment type="cofactor">
    <cofactor evidence="1">
        <name>Zn(2+)</name>
        <dbReference type="ChEBI" id="CHEBI:29105"/>
    </cofactor>
</comment>
<dbReference type="GO" id="GO:0004132">
    <property type="term" value="F:dCMP deaminase activity"/>
    <property type="evidence" value="ECO:0007669"/>
    <property type="project" value="TreeGrafter"/>
</dbReference>
<evidence type="ECO:0000256" key="4">
    <source>
        <dbReference type="ARBA" id="ARBA00022801"/>
    </source>
</evidence>
<comment type="similarity">
    <text evidence="2">Belongs to the cytidine and deoxycytidylate deaminase family.</text>
</comment>
<dbReference type="Pfam" id="PF00383">
    <property type="entry name" value="dCMP_cyt_deam_1"/>
    <property type="match status" value="1"/>
</dbReference>
<organism evidence="7">
    <name type="scientific">marine metagenome</name>
    <dbReference type="NCBI Taxonomy" id="408172"/>
    <lineage>
        <taxon>unclassified sequences</taxon>
        <taxon>metagenomes</taxon>
        <taxon>ecological metagenomes</taxon>
    </lineage>
</organism>
<dbReference type="Gene3D" id="3.40.140.10">
    <property type="entry name" value="Cytidine Deaminase, domain 2"/>
    <property type="match status" value="1"/>
</dbReference>
<evidence type="ECO:0000259" key="6">
    <source>
        <dbReference type="PROSITE" id="PS51747"/>
    </source>
</evidence>
<keyword evidence="3" id="KW-0479">Metal-binding</keyword>
<dbReference type="PROSITE" id="PS51747">
    <property type="entry name" value="CYT_DCMP_DEAMINASES_2"/>
    <property type="match status" value="1"/>
</dbReference>